<dbReference type="InterPro" id="IPR038440">
    <property type="entry name" value="FimV_C_sf"/>
</dbReference>
<dbReference type="Proteomes" id="UP000243063">
    <property type="component" value="Chromosome I"/>
</dbReference>
<accession>A0A1H2E067</accession>
<evidence type="ECO:0000313" key="5">
    <source>
        <dbReference type="EMBL" id="SDT88425.1"/>
    </source>
</evidence>
<evidence type="ECO:0000313" key="6">
    <source>
        <dbReference type="Proteomes" id="UP000243063"/>
    </source>
</evidence>
<protein>
    <submittedName>
        <fullName evidence="5">Pilus assembly protein FimV</fullName>
    </submittedName>
</protein>
<feature type="region of interest" description="Disordered" evidence="2">
    <location>
        <begin position="435"/>
        <end position="475"/>
    </location>
</feature>
<dbReference type="EMBL" id="LT629780">
    <property type="protein sequence ID" value="SDT88425.1"/>
    <property type="molecule type" value="Genomic_DNA"/>
</dbReference>
<dbReference type="Gene3D" id="3.10.350.10">
    <property type="entry name" value="LysM domain"/>
    <property type="match status" value="1"/>
</dbReference>
<reference evidence="6" key="1">
    <citation type="submission" date="2016-10" db="EMBL/GenBank/DDBJ databases">
        <authorList>
            <person name="Varghese N."/>
            <person name="Submissions S."/>
        </authorList>
    </citation>
    <scope>NUCLEOTIDE SEQUENCE [LARGE SCALE GENOMIC DNA]</scope>
    <source>
        <strain evidence="6">CCTCC 2012022</strain>
    </source>
</reference>
<feature type="domain" description="FimV N-terminal" evidence="4">
    <location>
        <begin position="25"/>
        <end position="132"/>
    </location>
</feature>
<dbReference type="RefSeq" id="WP_090211406.1">
    <property type="nucleotide sequence ID" value="NZ_LT629780.1"/>
</dbReference>
<dbReference type="STRING" id="1245526.SAMN05216580_0164"/>
<keyword evidence="6" id="KW-1185">Reference proteome</keyword>
<dbReference type="Gene3D" id="1.25.40.10">
    <property type="entry name" value="Tetratricopeptide repeat domain"/>
    <property type="match status" value="1"/>
</dbReference>
<evidence type="ECO:0000256" key="2">
    <source>
        <dbReference type="SAM" id="MobiDB-lite"/>
    </source>
</evidence>
<dbReference type="CDD" id="cd00118">
    <property type="entry name" value="LysM"/>
    <property type="match status" value="1"/>
</dbReference>
<dbReference type="NCBIfam" id="TIGR03505">
    <property type="entry name" value="FimV_core"/>
    <property type="match status" value="1"/>
</dbReference>
<dbReference type="NCBIfam" id="TIGR03504">
    <property type="entry name" value="FimV_Cterm"/>
    <property type="match status" value="1"/>
</dbReference>
<sequence length="911" mass="93952">MLRVRKLVLAVAAASALTSGLAHALGLGEIALKSALDQPLEAEIELLDVRGLQVAELRSALASVEEFGKVGIDRPYFLTGLKFTPVVQANGRSVIRVTSDKPVREPYLNFLVEVLWPNGRLLREYTVLLDPPLYAPAAAAALPSLPVATAAAPLPAAQPVQRAAPVAAPAPTPVPVAAARPPLSAPVPPRQSQAAPPVARPAPVLRAEAAPASVPASDRYRTGRDDTLWKIAARVRPSAAVSVHQTMLALQELNPQAFVGGNINRLKAGQVLRLPDEQQIRGRSQAEALAEVERQNVAWRDGRGQPAAVARQLDATGRAQPAEPATLAPATDKLRLLSADSGTATRGSDKGAAQGGAGLTDKLALAEEQLATASRENQELNERLGELQSQLDKLQRLIELKNAQLARLQGTQGEAEASEPPAGALTTLAEVAAAPPAEGAAATSPADAAGPAAGAATIAESEPAPGEAAAVAEPAKAVAPDAASMPSAEAPQLLDELLANPNLLAAGGGALALLLALGLIAARRRAQRGASLEADDEPAELAGVGALSALDSAPAVAGAAVGAAEDRVLAEAEQAIAYGRFTQAAELLRAALDEQPQRSDLRLKLMEVCAEMGDRDGFVREEAELRETGGAQAQVEQLRSRYPSMTAFAAAGMAAAGVAAAAAEPDAAAELGELGLDALSFEMPASEAPASSDDAPPAIELTLDDLQADLERDLAPGGNAADLARDGDAAALQEIDFELDLDALMLDDNPQSVPAAAGAALLPEQVEPELPEMAEPLSLDIELPVLAEESAVQETLAGDGLDDLQAVDAELDAAFDAFMAHAAQADAMAPAPQSGRATLDDLQFDLSAAPLGESDLDLPTDADEAATKLELARVYLDMGDVEGARDILDEVLREGSAAQQQEARELIGRMT</sequence>
<feature type="chain" id="PRO_5009272614" evidence="3">
    <location>
        <begin position="25"/>
        <end position="911"/>
    </location>
</feature>
<dbReference type="InterPro" id="IPR018392">
    <property type="entry name" value="LysM"/>
</dbReference>
<proteinExistence type="predicted"/>
<dbReference type="InterPro" id="IPR020012">
    <property type="entry name" value="LysM_FimV"/>
</dbReference>
<name>A0A1H2E067_9GAMM</name>
<dbReference type="OrthoDB" id="5298707at2"/>
<feature type="signal peptide" evidence="3">
    <location>
        <begin position="1"/>
        <end position="24"/>
    </location>
</feature>
<evidence type="ECO:0000256" key="1">
    <source>
        <dbReference type="SAM" id="Coils"/>
    </source>
</evidence>
<gene>
    <name evidence="5" type="ORF">SAMN05216580_0164</name>
</gene>
<dbReference type="Gene3D" id="1.20.58.2200">
    <property type="match status" value="1"/>
</dbReference>
<dbReference type="InterPro" id="IPR011990">
    <property type="entry name" value="TPR-like_helical_dom_sf"/>
</dbReference>
<keyword evidence="3" id="KW-0732">Signal</keyword>
<dbReference type="Pfam" id="PF14559">
    <property type="entry name" value="TPR_19"/>
    <property type="match status" value="1"/>
</dbReference>
<evidence type="ECO:0000256" key="3">
    <source>
        <dbReference type="SAM" id="SignalP"/>
    </source>
</evidence>
<feature type="coiled-coil region" evidence="1">
    <location>
        <begin position="363"/>
        <end position="411"/>
    </location>
</feature>
<evidence type="ECO:0000259" key="4">
    <source>
        <dbReference type="Pfam" id="PF25800"/>
    </source>
</evidence>
<dbReference type="InterPro" id="IPR020011">
    <property type="entry name" value="FimV_C"/>
</dbReference>
<organism evidence="5 6">
    <name type="scientific">Geopseudomonas guangdongensis</name>
    <dbReference type="NCBI Taxonomy" id="1245526"/>
    <lineage>
        <taxon>Bacteria</taxon>
        <taxon>Pseudomonadati</taxon>
        <taxon>Pseudomonadota</taxon>
        <taxon>Gammaproteobacteria</taxon>
        <taxon>Pseudomonadales</taxon>
        <taxon>Pseudomonadaceae</taxon>
        <taxon>Geopseudomonas</taxon>
    </lineage>
</organism>
<dbReference type="AlphaFoldDB" id="A0A1H2E067"/>
<dbReference type="Pfam" id="PF25800">
    <property type="entry name" value="FimV_N"/>
    <property type="match status" value="1"/>
</dbReference>
<keyword evidence="1" id="KW-0175">Coiled coil</keyword>
<dbReference type="InterPro" id="IPR057840">
    <property type="entry name" value="FimV_N"/>
</dbReference>
<dbReference type="InterPro" id="IPR036779">
    <property type="entry name" value="LysM_dom_sf"/>
</dbReference>